<feature type="transmembrane region" description="Helical" evidence="2">
    <location>
        <begin position="6"/>
        <end position="24"/>
    </location>
</feature>
<dbReference type="EMBL" id="JEMY01000003">
    <property type="protein sequence ID" value="EXI90982.1"/>
    <property type="molecule type" value="Genomic_DNA"/>
</dbReference>
<proteinExistence type="predicted"/>
<evidence type="ECO:0000256" key="1">
    <source>
        <dbReference type="SAM" id="MobiDB-lite"/>
    </source>
</evidence>
<feature type="region of interest" description="Disordered" evidence="1">
    <location>
        <begin position="26"/>
        <end position="47"/>
    </location>
</feature>
<keyword evidence="4" id="KW-1185">Reference proteome</keyword>
<sequence>MSAGWIVFVICIVFVVGAALPLIGKRGAGSTPPIPRKETLRDWRNEK</sequence>
<evidence type="ECO:0000256" key="2">
    <source>
        <dbReference type="SAM" id="Phobius"/>
    </source>
</evidence>
<name>A0A011QNY9_ACCRE</name>
<keyword evidence="2" id="KW-0472">Membrane</keyword>
<accession>A0A011QNY9</accession>
<feature type="compositionally biased region" description="Basic and acidic residues" evidence="1">
    <location>
        <begin position="35"/>
        <end position="47"/>
    </location>
</feature>
<dbReference type="AlphaFoldDB" id="A0A011QNY9"/>
<protein>
    <submittedName>
        <fullName evidence="3">Uncharacterized protein</fullName>
    </submittedName>
</protein>
<dbReference type="Proteomes" id="UP000022141">
    <property type="component" value="Unassembled WGS sequence"/>
</dbReference>
<keyword evidence="2" id="KW-0812">Transmembrane</keyword>
<gene>
    <name evidence="3" type="ORF">AW11_00323</name>
</gene>
<reference evidence="3" key="1">
    <citation type="submission" date="2014-02" db="EMBL/GenBank/DDBJ databases">
        <title>Expanding our view of genomic diversity in Candidatus Accumulibacter clades.</title>
        <authorList>
            <person name="Skennerton C.T."/>
            <person name="Barr J.J."/>
            <person name="Slater F.R."/>
            <person name="Bond P.L."/>
            <person name="Tyson G.W."/>
        </authorList>
    </citation>
    <scope>NUCLEOTIDE SEQUENCE [LARGE SCALE GENOMIC DNA]</scope>
</reference>
<evidence type="ECO:0000313" key="4">
    <source>
        <dbReference type="Proteomes" id="UP000022141"/>
    </source>
</evidence>
<keyword evidence="2" id="KW-1133">Transmembrane helix</keyword>
<dbReference type="STRING" id="1454004.AW11_00323"/>
<evidence type="ECO:0000313" key="3">
    <source>
        <dbReference type="EMBL" id="EXI90982.1"/>
    </source>
</evidence>
<organism evidence="3 4">
    <name type="scientific">Accumulibacter regalis</name>
    <dbReference type="NCBI Taxonomy" id="522306"/>
    <lineage>
        <taxon>Bacteria</taxon>
        <taxon>Pseudomonadati</taxon>
        <taxon>Pseudomonadota</taxon>
        <taxon>Betaproteobacteria</taxon>
        <taxon>Candidatus Accumulibacter</taxon>
    </lineage>
</organism>
<comment type="caution">
    <text evidence="3">The sequence shown here is derived from an EMBL/GenBank/DDBJ whole genome shotgun (WGS) entry which is preliminary data.</text>
</comment>
<dbReference type="PATRIC" id="fig|1454004.3.peg.334"/>